<proteinExistence type="inferred from homology"/>
<comment type="function">
    <text evidence="1">The lipid II isoglutaminyl synthase complex catalyzes the formation of alpha-D-isoglutamine in the cell wall lipid II stem peptide. The MurT subunit catalyzes the ATP-dependent amidation of D-glutamate residue of lipid II, converting it to an isoglutamine residue.</text>
</comment>
<dbReference type="GO" id="GO:0008360">
    <property type="term" value="P:regulation of cell shape"/>
    <property type="evidence" value="ECO:0007669"/>
    <property type="project" value="UniProtKB-KW"/>
</dbReference>
<evidence type="ECO:0000259" key="2">
    <source>
        <dbReference type="Pfam" id="PF08245"/>
    </source>
</evidence>
<dbReference type="EMBL" id="NIZT01000010">
    <property type="protein sequence ID" value="RBQ24092.1"/>
    <property type="molecule type" value="Genomic_DNA"/>
</dbReference>
<feature type="domain" description="Lipid II isoglutaminyl synthase (glutamine-hydrolyzing) subunit MurT C-terminal" evidence="3">
    <location>
        <begin position="336"/>
        <end position="450"/>
    </location>
</feature>
<evidence type="ECO:0000259" key="3">
    <source>
        <dbReference type="Pfam" id="PF08353"/>
    </source>
</evidence>
<comment type="caution">
    <text evidence="4">The sequence shown here is derived from an EMBL/GenBank/DDBJ whole genome shotgun (WGS) entry which is preliminary data.</text>
</comment>
<dbReference type="InterPro" id="IPR013221">
    <property type="entry name" value="Mur_ligase_cen"/>
</dbReference>
<feature type="binding site" evidence="1">
    <location>
        <position position="231"/>
    </location>
    <ligand>
        <name>Zn(2+)</name>
        <dbReference type="ChEBI" id="CHEBI:29105"/>
    </ligand>
</feature>
<comment type="catalytic activity">
    <reaction evidence="1">
        <text>beta-D-GlcNAc-(1-&gt;4)-Mur2Ac(oyl-L-Ala-gamma-D-Glu-L-Lys-D-Ala-D-Ala)-di-trans,octa-cis-undecaprenyl diphosphate + L-glutamine + ATP + H2O = beta-D-GlcNAc-(1-&gt;4)-Mur2Ac(oyl-L-Ala-D-isoglutaminyl-L-Lys-D-Ala-D-Ala)-di-trans,octa-cis-undecaprenyl diphosphate + L-glutamate + ADP + phosphate + H(+)</text>
        <dbReference type="Rhea" id="RHEA:57928"/>
        <dbReference type="ChEBI" id="CHEBI:15377"/>
        <dbReference type="ChEBI" id="CHEBI:15378"/>
        <dbReference type="ChEBI" id="CHEBI:29985"/>
        <dbReference type="ChEBI" id="CHEBI:30616"/>
        <dbReference type="ChEBI" id="CHEBI:43474"/>
        <dbReference type="ChEBI" id="CHEBI:58359"/>
        <dbReference type="ChEBI" id="CHEBI:60033"/>
        <dbReference type="ChEBI" id="CHEBI:62233"/>
        <dbReference type="ChEBI" id="CHEBI:456216"/>
        <dbReference type="EC" id="6.3.5.13"/>
    </reaction>
</comment>
<dbReference type="SUPFAM" id="SSF53623">
    <property type="entry name" value="MurD-like peptide ligases, catalytic domain"/>
    <property type="match status" value="1"/>
</dbReference>
<dbReference type="PANTHER" id="PTHR23135:SF7">
    <property type="entry name" value="LIPID II ISOGLUTAMINYL SYNTHASE (GLUTAMINE-HYDROLYZING) SUBUNIT MURT"/>
    <property type="match status" value="1"/>
</dbReference>
<dbReference type="HAMAP" id="MF_02214">
    <property type="entry name" value="Lipid_II_synth_MurT"/>
    <property type="match status" value="1"/>
</dbReference>
<evidence type="ECO:0000313" key="4">
    <source>
        <dbReference type="EMBL" id="RBQ24092.1"/>
    </source>
</evidence>
<dbReference type="InterPro" id="IPR043703">
    <property type="entry name" value="Lipid_II_synth_MurT"/>
</dbReference>
<dbReference type="Pfam" id="PF08353">
    <property type="entry name" value="MurT_C"/>
    <property type="match status" value="1"/>
</dbReference>
<reference evidence="4 5" key="1">
    <citation type="submission" date="2018-06" db="EMBL/GenBank/DDBJ databases">
        <title>Genomic insight into two independent archaeal endosymbiosis events.</title>
        <authorList>
            <person name="Lind A.E."/>
            <person name="Lewis W.H."/>
            <person name="Spang A."/>
            <person name="Guy L."/>
            <person name="Embley M.T."/>
            <person name="Ettema T.J.G."/>
        </authorList>
    </citation>
    <scope>NUCLEOTIDE SEQUENCE [LARGE SCALE GENOMIC DNA]</scope>
    <source>
        <strain evidence="4">NOE</strain>
    </source>
</reference>
<keyword evidence="1" id="KW-0133">Cell shape</keyword>
<feature type="domain" description="Mur ligase central" evidence="2">
    <location>
        <begin position="57"/>
        <end position="194"/>
    </location>
</feature>
<keyword evidence="1" id="KW-0573">Peptidoglycan synthesis</keyword>
<keyword evidence="5" id="KW-1185">Reference proteome</keyword>
<feature type="binding site" evidence="1">
    <location>
        <position position="206"/>
    </location>
    <ligand>
        <name>Zn(2+)</name>
        <dbReference type="ChEBI" id="CHEBI:29105"/>
    </ligand>
</feature>
<organism evidence="4 5">
    <name type="scientific">Candidatus Methanobinarius endosymbioticus</name>
    <dbReference type="NCBI Taxonomy" id="2006182"/>
    <lineage>
        <taxon>Archaea</taxon>
        <taxon>Methanobacteriati</taxon>
        <taxon>Methanobacteriota</taxon>
        <taxon>Methanomada group</taxon>
        <taxon>Methanobacteria</taxon>
        <taxon>Methanobacteriales</taxon>
        <taxon>Methanobacteriaceae</taxon>
        <taxon>Candidatus Methanobinarius</taxon>
    </lineage>
</organism>
<keyword evidence="1" id="KW-0547">Nucleotide-binding</keyword>
<evidence type="ECO:0000313" key="5">
    <source>
        <dbReference type="Proteomes" id="UP000253099"/>
    </source>
</evidence>
<dbReference type="GO" id="GO:0005524">
    <property type="term" value="F:ATP binding"/>
    <property type="evidence" value="ECO:0007669"/>
    <property type="project" value="UniProtKB-UniRule"/>
</dbReference>
<feature type="binding site" evidence="1">
    <location>
        <position position="209"/>
    </location>
    <ligand>
        <name>Zn(2+)</name>
        <dbReference type="ChEBI" id="CHEBI:29105"/>
    </ligand>
</feature>
<dbReference type="Gene3D" id="3.40.1190.10">
    <property type="entry name" value="Mur-like, catalytic domain"/>
    <property type="match status" value="1"/>
</dbReference>
<dbReference type="InterPro" id="IPR013564">
    <property type="entry name" value="MurT_C"/>
</dbReference>
<dbReference type="Proteomes" id="UP000253099">
    <property type="component" value="Unassembled WGS sequence"/>
</dbReference>
<protein>
    <recommendedName>
        <fullName evidence="1">Lipid II isoglutaminyl synthase (glutamine-hydrolyzing) subunit MurT</fullName>
        <ecNumber evidence="1">6.3.5.13</ecNumber>
    </recommendedName>
</protein>
<dbReference type="InterPro" id="IPR036565">
    <property type="entry name" value="Mur-like_cat_sf"/>
</dbReference>
<comment type="subunit">
    <text evidence="1">Forms a heterodimer with GatD.</text>
</comment>
<dbReference type="GO" id="GO:0071555">
    <property type="term" value="P:cell wall organization"/>
    <property type="evidence" value="ECO:0007669"/>
    <property type="project" value="UniProtKB-KW"/>
</dbReference>
<keyword evidence="1" id="KW-0862">Zinc</keyword>
<comment type="catalytic activity">
    <reaction evidence="1">
        <text>beta-D-GlcNAc-(1-&gt;4)-Mur2Ac(oyl-L-Ala-gamma-D-Glu-L-Lys-D-Ala-D-Ala)-di-trans,octa-cis-undecaprenyl diphosphate + ATP = beta-D-GlcNAc-(1-&gt;4)-Mur2Ac(oyl-L-Ala-gamma-D-O-P-Glu-L-Lys-D-Ala-D-Ala)-di-trans,octa-cis-undecaprenyl diphosphate + ADP</text>
        <dbReference type="Rhea" id="RHEA:59488"/>
        <dbReference type="ChEBI" id="CHEBI:30616"/>
        <dbReference type="ChEBI" id="CHEBI:60033"/>
        <dbReference type="ChEBI" id="CHEBI:143132"/>
        <dbReference type="ChEBI" id="CHEBI:456216"/>
    </reaction>
</comment>
<sequence>MTNTIIFNIAILAGKLAYFILQITGRQGTALPGKVAIKICPDILGDLTKRCNKIVVITGTNGKTTTNNLINHIIGGKYENLVSNLKGANMIQGVVTSFVVNTKSSYDWGIFEVDEGSIPDVTHFISPDHVALTNFFRDQLDRYGEVENTIKMVYDALKTVDSTIILNGDDPSTVQFNKLSNNKIYYGFNKNQFSKSNHDVAEAIFCKNCGNRLNYEFISYGNIGCYYCENCGSKRPNLNYVAQSIYINDNNYEFDLKINMGNDDKNSLNNDETIEKGFVFKYMGIYNIYNCLAAISLCLSENFDIQFVKNQIENFDYKLGRMETINFPDKNVVLVLSKNPVGLSEVFHAFSYDEEPKSLMFLINDTHADGKDISWIWDADFEQITDIKNIKSFYCSGTRANEAALRLKYAGFDIAKIKIHVSKDEGDFNYPINEMLSENVKSYVIGTFTATPEARKILLSEKAKSEI</sequence>
<dbReference type="PANTHER" id="PTHR23135">
    <property type="entry name" value="MUR LIGASE FAMILY MEMBER"/>
    <property type="match status" value="1"/>
</dbReference>
<dbReference type="GO" id="GO:0016881">
    <property type="term" value="F:acid-amino acid ligase activity"/>
    <property type="evidence" value="ECO:0007669"/>
    <property type="project" value="InterPro"/>
</dbReference>
<dbReference type="UniPathway" id="UPA00219"/>
<comment type="catalytic activity">
    <reaction evidence="1">
        <text>beta-D-GlcNAc-(1-&gt;4)-Mur2Ac(oyl-L-Ala-gamma-D-O-P-Glu-L-Lys-D-Ala-D-Ala)-di-trans,octa-cis-undecaprenyl diphosphate + NH4(+) = beta-D-GlcNAc-(1-&gt;4)-Mur2Ac(oyl-L-Ala-D-isoglutaminyl-L-Lys-D-Ala-D-Ala)-di-trans,octa-cis-undecaprenyl diphosphate + phosphate + H(+)</text>
        <dbReference type="Rhea" id="RHEA:57932"/>
        <dbReference type="ChEBI" id="CHEBI:15378"/>
        <dbReference type="ChEBI" id="CHEBI:28938"/>
        <dbReference type="ChEBI" id="CHEBI:43474"/>
        <dbReference type="ChEBI" id="CHEBI:62233"/>
        <dbReference type="ChEBI" id="CHEBI:143132"/>
    </reaction>
</comment>
<feature type="active site" evidence="1">
    <location>
        <position position="372"/>
    </location>
</feature>
<dbReference type="GO" id="GO:0140282">
    <property type="term" value="F:carbon-nitrogen ligase activity on lipid II"/>
    <property type="evidence" value="ECO:0007669"/>
    <property type="project" value="UniProtKB-UniRule"/>
</dbReference>
<dbReference type="Pfam" id="PF08245">
    <property type="entry name" value="Mur_ligase_M"/>
    <property type="match status" value="1"/>
</dbReference>
<keyword evidence="1" id="KW-0961">Cell wall biogenesis/degradation</keyword>
<comment type="pathway">
    <text evidence="1">Cell wall biogenesis; peptidoglycan biosynthesis.</text>
</comment>
<dbReference type="AlphaFoldDB" id="A0A366MF64"/>
<evidence type="ECO:0000256" key="1">
    <source>
        <dbReference type="HAMAP-Rule" id="MF_02214"/>
    </source>
</evidence>
<gene>
    <name evidence="4" type="primary">murF_1</name>
    <name evidence="1" type="synonym">murT</name>
    <name evidence="4" type="ORF">ALNOE001_04650</name>
</gene>
<keyword evidence="1" id="KW-0479">Metal-binding</keyword>
<feature type="binding site" evidence="1">
    <location>
        <position position="228"/>
    </location>
    <ligand>
        <name>Zn(2+)</name>
        <dbReference type="ChEBI" id="CHEBI:29105"/>
    </ligand>
</feature>
<keyword evidence="1" id="KW-0067">ATP-binding</keyword>
<comment type="similarity">
    <text evidence="1">Belongs to the MurCDEF family. MurT subfamily.</text>
</comment>
<keyword evidence="1 4" id="KW-0436">Ligase</keyword>
<accession>A0A366MF64</accession>
<dbReference type="EC" id="6.3.5.13" evidence="1"/>
<name>A0A366MF64_9EURY</name>
<dbReference type="GO" id="GO:0008270">
    <property type="term" value="F:zinc ion binding"/>
    <property type="evidence" value="ECO:0007669"/>
    <property type="project" value="UniProtKB-UniRule"/>
</dbReference>